<name>A0AA39S3K9_ACESA</name>
<sequence length="168" mass="18639">MITDDMELIVIRKQFQMIKEVDQVLAFYYHLKICSASLKLPETLGPEAFSDPTDNSQRRKSQPWKLRRVALATELAASKAAVASWETEATNAKNQALSLPEQLVDSQSELALSLKKAKTLEAEIPAKIAQAVEASNKFRDLKHGMFACLGLVKPRPVWNSGLSLSLTL</sequence>
<evidence type="ECO:0000313" key="1">
    <source>
        <dbReference type="EMBL" id="KAK0589741.1"/>
    </source>
</evidence>
<reference evidence="1" key="2">
    <citation type="submission" date="2023-06" db="EMBL/GenBank/DDBJ databases">
        <authorList>
            <person name="Swenson N.G."/>
            <person name="Wegrzyn J.L."/>
            <person name="Mcevoy S.L."/>
        </authorList>
    </citation>
    <scope>NUCLEOTIDE SEQUENCE</scope>
    <source>
        <strain evidence="1">NS2018</strain>
        <tissue evidence="1">Leaf</tissue>
    </source>
</reference>
<accession>A0AA39S3K9</accession>
<comment type="caution">
    <text evidence="1">The sequence shown here is derived from an EMBL/GenBank/DDBJ whole genome shotgun (WGS) entry which is preliminary data.</text>
</comment>
<evidence type="ECO:0000313" key="2">
    <source>
        <dbReference type="Proteomes" id="UP001168877"/>
    </source>
</evidence>
<proteinExistence type="predicted"/>
<dbReference type="EMBL" id="JAUESC010000381">
    <property type="protein sequence ID" value="KAK0589741.1"/>
    <property type="molecule type" value="Genomic_DNA"/>
</dbReference>
<protein>
    <submittedName>
        <fullName evidence="1">Uncharacterized protein</fullName>
    </submittedName>
</protein>
<reference evidence="1" key="1">
    <citation type="journal article" date="2022" name="Plant J.">
        <title>Strategies of tolerance reflected in two North American maple genomes.</title>
        <authorList>
            <person name="McEvoy S.L."/>
            <person name="Sezen U.U."/>
            <person name="Trouern-Trend A."/>
            <person name="McMahon S.M."/>
            <person name="Schaberg P.G."/>
            <person name="Yang J."/>
            <person name="Wegrzyn J.L."/>
            <person name="Swenson N.G."/>
        </authorList>
    </citation>
    <scope>NUCLEOTIDE SEQUENCE</scope>
    <source>
        <strain evidence="1">NS2018</strain>
    </source>
</reference>
<dbReference type="Proteomes" id="UP001168877">
    <property type="component" value="Unassembled WGS sequence"/>
</dbReference>
<keyword evidence="2" id="KW-1185">Reference proteome</keyword>
<gene>
    <name evidence="1" type="ORF">LWI29_017938</name>
</gene>
<dbReference type="AlphaFoldDB" id="A0AA39S3K9"/>
<organism evidence="1 2">
    <name type="scientific">Acer saccharum</name>
    <name type="common">Sugar maple</name>
    <dbReference type="NCBI Taxonomy" id="4024"/>
    <lineage>
        <taxon>Eukaryota</taxon>
        <taxon>Viridiplantae</taxon>
        <taxon>Streptophyta</taxon>
        <taxon>Embryophyta</taxon>
        <taxon>Tracheophyta</taxon>
        <taxon>Spermatophyta</taxon>
        <taxon>Magnoliopsida</taxon>
        <taxon>eudicotyledons</taxon>
        <taxon>Gunneridae</taxon>
        <taxon>Pentapetalae</taxon>
        <taxon>rosids</taxon>
        <taxon>malvids</taxon>
        <taxon>Sapindales</taxon>
        <taxon>Sapindaceae</taxon>
        <taxon>Hippocastanoideae</taxon>
        <taxon>Acereae</taxon>
        <taxon>Acer</taxon>
    </lineage>
</organism>